<evidence type="ECO:0000256" key="5">
    <source>
        <dbReference type="ARBA" id="ARBA00022833"/>
    </source>
</evidence>
<dbReference type="GO" id="GO:0005634">
    <property type="term" value="C:nucleus"/>
    <property type="evidence" value="ECO:0007669"/>
    <property type="project" value="UniProtKB-SubCell"/>
</dbReference>
<feature type="domain" description="C2H2-type" evidence="10">
    <location>
        <begin position="366"/>
        <end position="394"/>
    </location>
</feature>
<dbReference type="EMBL" id="JAVRJZ010000017">
    <property type="protein sequence ID" value="KAK2709642.1"/>
    <property type="molecule type" value="Genomic_DNA"/>
</dbReference>
<accession>A0AA88HRJ0</accession>
<protein>
    <recommendedName>
        <fullName evidence="10">C2H2-type domain-containing protein</fullName>
    </recommendedName>
</protein>
<evidence type="ECO:0000256" key="2">
    <source>
        <dbReference type="ARBA" id="ARBA00022723"/>
    </source>
</evidence>
<reference evidence="11" key="1">
    <citation type="submission" date="2023-07" db="EMBL/GenBank/DDBJ databases">
        <title>Chromosome-level genome assembly of Artemia franciscana.</title>
        <authorList>
            <person name="Jo E."/>
        </authorList>
    </citation>
    <scope>NUCLEOTIDE SEQUENCE</scope>
    <source>
        <tissue evidence="11">Whole body</tissue>
    </source>
</reference>
<keyword evidence="4 8" id="KW-0863">Zinc-finger</keyword>
<feature type="region of interest" description="Disordered" evidence="9">
    <location>
        <begin position="93"/>
        <end position="122"/>
    </location>
</feature>
<dbReference type="FunFam" id="3.30.160.60:FF:001465">
    <property type="entry name" value="Zinc finger protein 560"/>
    <property type="match status" value="1"/>
</dbReference>
<feature type="domain" description="C2H2-type" evidence="10">
    <location>
        <begin position="394"/>
        <end position="421"/>
    </location>
</feature>
<evidence type="ECO:0000256" key="6">
    <source>
        <dbReference type="ARBA" id="ARBA00023125"/>
    </source>
</evidence>
<dbReference type="Pfam" id="PF00096">
    <property type="entry name" value="zf-C2H2"/>
    <property type="match status" value="2"/>
</dbReference>
<comment type="subcellular location">
    <subcellularLocation>
        <location evidence="1">Nucleus</location>
    </subcellularLocation>
</comment>
<dbReference type="SUPFAM" id="SSF57667">
    <property type="entry name" value="beta-beta-alpha zinc fingers"/>
    <property type="match status" value="2"/>
</dbReference>
<feature type="compositionally biased region" description="Polar residues" evidence="9">
    <location>
        <begin position="70"/>
        <end position="79"/>
    </location>
</feature>
<name>A0AA88HRJ0_ARTSF</name>
<comment type="caution">
    <text evidence="11">The sequence shown here is derived from an EMBL/GenBank/DDBJ whole genome shotgun (WGS) entry which is preliminary data.</text>
</comment>
<dbReference type="PROSITE" id="PS00028">
    <property type="entry name" value="ZINC_FINGER_C2H2_1"/>
    <property type="match status" value="3"/>
</dbReference>
<evidence type="ECO:0000256" key="8">
    <source>
        <dbReference type="PROSITE-ProRule" id="PRU00042"/>
    </source>
</evidence>
<evidence type="ECO:0000256" key="3">
    <source>
        <dbReference type="ARBA" id="ARBA00022737"/>
    </source>
</evidence>
<proteinExistence type="predicted"/>
<keyword evidence="7" id="KW-0539">Nucleus</keyword>
<keyword evidence="5" id="KW-0862">Zinc</keyword>
<evidence type="ECO:0000256" key="4">
    <source>
        <dbReference type="ARBA" id="ARBA00022771"/>
    </source>
</evidence>
<dbReference type="EMBL" id="JAVRJZ010000017">
    <property type="protein sequence ID" value="KAK2709641.1"/>
    <property type="molecule type" value="Genomic_DNA"/>
</dbReference>
<dbReference type="PROSITE" id="PS50157">
    <property type="entry name" value="ZINC_FINGER_C2H2_2"/>
    <property type="match status" value="2"/>
</dbReference>
<dbReference type="SMART" id="SM00355">
    <property type="entry name" value="ZnF_C2H2"/>
    <property type="match status" value="6"/>
</dbReference>
<dbReference type="PANTHER" id="PTHR24394">
    <property type="entry name" value="ZINC FINGER PROTEIN"/>
    <property type="match status" value="1"/>
</dbReference>
<dbReference type="Gene3D" id="3.30.160.60">
    <property type="entry name" value="Classic Zinc Finger"/>
    <property type="match status" value="3"/>
</dbReference>
<evidence type="ECO:0000259" key="10">
    <source>
        <dbReference type="PROSITE" id="PS50157"/>
    </source>
</evidence>
<feature type="region of interest" description="Disordered" evidence="9">
    <location>
        <begin position="39"/>
        <end position="81"/>
    </location>
</feature>
<dbReference type="GO" id="GO:0000981">
    <property type="term" value="F:DNA-binding transcription factor activity, RNA polymerase II-specific"/>
    <property type="evidence" value="ECO:0007669"/>
    <property type="project" value="TreeGrafter"/>
</dbReference>
<keyword evidence="12" id="KW-1185">Reference proteome</keyword>
<keyword evidence="2" id="KW-0479">Metal-binding</keyword>
<keyword evidence="6" id="KW-0238">DNA-binding</keyword>
<dbReference type="InterPro" id="IPR013087">
    <property type="entry name" value="Znf_C2H2_type"/>
</dbReference>
<evidence type="ECO:0000256" key="1">
    <source>
        <dbReference type="ARBA" id="ARBA00004123"/>
    </source>
</evidence>
<evidence type="ECO:0000256" key="7">
    <source>
        <dbReference type="ARBA" id="ARBA00023242"/>
    </source>
</evidence>
<dbReference type="PANTHER" id="PTHR24394:SF29">
    <property type="entry name" value="MYONEURIN"/>
    <property type="match status" value="1"/>
</dbReference>
<gene>
    <name evidence="11" type="ORF">QYM36_013345</name>
</gene>
<sequence length="559" mass="63977">MAENRVQMCETPDKELGIDFLDEESLSLIENSHPEDFKLEKSTIQKNNKVGAPNCKREEKDGKRKIKGATSETQKSSLSERLRRKTVTATLYCSMDESSQSSDNEDSFEREDGKNHKHPAQKDGSVFTLEMIAKFLQQDLVSLDKDKWENMIKNVHDVNLFQDIVSLGNGRRRYKCYKCQKQIHGTPIEMEEHMKHVHSSSLAFGCFFCPLARSTARELFRHENYHVHWSRNVVCTICDYGHLSTPEFKDIDWPALHQICHPPTDVISQWSPEQQLNWFECLYPGCNYSPKRATIRRLAFAKHVAIYHAPGNKSCVICGESGMNDWKLKTHLRCCMLKQLDPVKCPDCGASMKDARKKHDCKSGIYDCKDCQSKFVDPSSLRRHTLNVHGNKSHPCDVCGKTFVTRKSLEDHMNTHTGAKPYQCLACEGWYTSQAGLAMHLRSKHDLTTKQMREKYKDLSLPETCTDVLDSESSGKRNKKLHDLTSGEKKSYQSVFICLDPAPESPQKYNKYTGRKRGRPVKVKSECVNDPLNGPQEQCKNNDFSDLKFVNFATTPCIK</sequence>
<dbReference type="Proteomes" id="UP001187531">
    <property type="component" value="Unassembled WGS sequence"/>
</dbReference>
<evidence type="ECO:0000313" key="11">
    <source>
        <dbReference type="EMBL" id="KAK2709642.1"/>
    </source>
</evidence>
<evidence type="ECO:0000313" key="12">
    <source>
        <dbReference type="Proteomes" id="UP001187531"/>
    </source>
</evidence>
<evidence type="ECO:0000256" key="9">
    <source>
        <dbReference type="SAM" id="MobiDB-lite"/>
    </source>
</evidence>
<dbReference type="GO" id="GO:0003677">
    <property type="term" value="F:DNA binding"/>
    <property type="evidence" value="ECO:0007669"/>
    <property type="project" value="UniProtKB-KW"/>
</dbReference>
<organism evidence="11 12">
    <name type="scientific">Artemia franciscana</name>
    <name type="common">Brine shrimp</name>
    <name type="synonym">Artemia sanfranciscana</name>
    <dbReference type="NCBI Taxonomy" id="6661"/>
    <lineage>
        <taxon>Eukaryota</taxon>
        <taxon>Metazoa</taxon>
        <taxon>Ecdysozoa</taxon>
        <taxon>Arthropoda</taxon>
        <taxon>Crustacea</taxon>
        <taxon>Branchiopoda</taxon>
        <taxon>Anostraca</taxon>
        <taxon>Artemiidae</taxon>
        <taxon>Artemia</taxon>
    </lineage>
</organism>
<dbReference type="GO" id="GO:0008270">
    <property type="term" value="F:zinc ion binding"/>
    <property type="evidence" value="ECO:0007669"/>
    <property type="project" value="UniProtKB-KW"/>
</dbReference>
<dbReference type="InterPro" id="IPR036236">
    <property type="entry name" value="Znf_C2H2_sf"/>
</dbReference>
<dbReference type="GO" id="GO:0000122">
    <property type="term" value="P:negative regulation of transcription by RNA polymerase II"/>
    <property type="evidence" value="ECO:0007669"/>
    <property type="project" value="UniProtKB-ARBA"/>
</dbReference>
<keyword evidence="3" id="KW-0677">Repeat</keyword>
<dbReference type="AlphaFoldDB" id="A0AA88HRJ0"/>